<evidence type="ECO:0000256" key="1">
    <source>
        <dbReference type="SAM" id="SignalP"/>
    </source>
</evidence>
<gene>
    <name evidence="3" type="ORF">ACFFK8_09990</name>
</gene>
<dbReference type="GO" id="GO:0016787">
    <property type="term" value="F:hydrolase activity"/>
    <property type="evidence" value="ECO:0007669"/>
    <property type="project" value="UniProtKB-KW"/>
</dbReference>
<reference evidence="3 4" key="1">
    <citation type="submission" date="2024-09" db="EMBL/GenBank/DDBJ databases">
        <authorList>
            <person name="Sun Q."/>
            <person name="Mori K."/>
        </authorList>
    </citation>
    <scope>NUCLEOTIDE SEQUENCE [LARGE SCALE GENOMIC DNA]</scope>
    <source>
        <strain evidence="3 4">ATCC 51272</strain>
    </source>
</reference>
<dbReference type="InterPro" id="IPR036514">
    <property type="entry name" value="SGNH_hydro_sf"/>
</dbReference>
<feature type="chain" id="PRO_5046948490" evidence="1">
    <location>
        <begin position="20"/>
        <end position="420"/>
    </location>
</feature>
<protein>
    <submittedName>
        <fullName evidence="3">SGNH/GDSL hydrolase family protein</fullName>
    </submittedName>
</protein>
<dbReference type="CDD" id="cd01830">
    <property type="entry name" value="XynE_like"/>
    <property type="match status" value="1"/>
</dbReference>
<dbReference type="SUPFAM" id="SSF52266">
    <property type="entry name" value="SGNH hydrolase"/>
    <property type="match status" value="1"/>
</dbReference>
<accession>A0ABV5ZL70</accession>
<proteinExistence type="predicted"/>
<dbReference type="Pfam" id="PF13472">
    <property type="entry name" value="Lipase_GDSL_2"/>
    <property type="match status" value="1"/>
</dbReference>
<dbReference type="InterPro" id="IPR013830">
    <property type="entry name" value="SGNH_hydro"/>
</dbReference>
<evidence type="ECO:0000259" key="2">
    <source>
        <dbReference type="Pfam" id="PF13472"/>
    </source>
</evidence>
<dbReference type="Proteomes" id="UP001589688">
    <property type="component" value="Unassembled WGS sequence"/>
</dbReference>
<evidence type="ECO:0000313" key="3">
    <source>
        <dbReference type="EMBL" id="MFB9898109.1"/>
    </source>
</evidence>
<sequence length="420" mass="47123">MKRKLLLLLLSVVVVAATAQPPLPVRPRPLPSLTGHWTGTWATAMQIPVKAYMPYNNEMTNRSVRQIVKVSAGGDILRLELSNIFSTEPVEIRSVYIAHALDSFRIDPATAQYLHFEGREEVTLAPGKRVCSDAERFALSPLERVAITINYRRAPKVPTVHMGSRTTSYILRGSSKPHTDFSRAFRYEKWFNISSLAVYANDVRTFAILGNSITDGKGSTTDHQNRWPDEMSFNLNGEPAGRQQQEDGVRKQFGVLNLGIGNNRVLSVGYGQPGRDRFDRDILGQPGVTDVIIFEAINDLGNSRDALVTARELAEQYRQMMEKCRRAHLRVYLGTITPMKGAGYFSANHEAGRQWLNEWIRTQKEADGVIDFDRLMRDPSDSQALRPEWRLADCLHPNAAGYKEMGRLAAEVVSAAKPQL</sequence>
<dbReference type="PANTHER" id="PTHR43784:SF2">
    <property type="entry name" value="GDSL-LIKE LIPASE_ACYLHYDROLASE, PUTATIVE (AFU_ORTHOLOGUE AFUA_2G00820)-RELATED"/>
    <property type="match status" value="1"/>
</dbReference>
<comment type="caution">
    <text evidence="3">The sequence shown here is derived from an EMBL/GenBank/DDBJ whole genome shotgun (WGS) entry which is preliminary data.</text>
</comment>
<dbReference type="InterPro" id="IPR053140">
    <property type="entry name" value="GDSL_Rv0518-like"/>
</dbReference>
<feature type="domain" description="SGNH hydrolase-type esterase" evidence="2">
    <location>
        <begin position="209"/>
        <end position="403"/>
    </location>
</feature>
<dbReference type="RefSeq" id="WP_027952128.1">
    <property type="nucleotide sequence ID" value="NZ_JADU01000012.1"/>
</dbReference>
<keyword evidence="3" id="KW-0378">Hydrolase</keyword>
<evidence type="ECO:0000313" key="4">
    <source>
        <dbReference type="Proteomes" id="UP001589688"/>
    </source>
</evidence>
<organism evidence="3 4">
    <name type="scientific">Hallella seregens ATCC 51272</name>
    <dbReference type="NCBI Taxonomy" id="1336250"/>
    <lineage>
        <taxon>Bacteria</taxon>
        <taxon>Pseudomonadati</taxon>
        <taxon>Bacteroidota</taxon>
        <taxon>Bacteroidia</taxon>
        <taxon>Bacteroidales</taxon>
        <taxon>Prevotellaceae</taxon>
        <taxon>Hallella</taxon>
    </lineage>
</organism>
<keyword evidence="4" id="KW-1185">Reference proteome</keyword>
<feature type="signal peptide" evidence="1">
    <location>
        <begin position="1"/>
        <end position="19"/>
    </location>
</feature>
<name>A0ABV5ZL70_9BACT</name>
<dbReference type="PANTHER" id="PTHR43784">
    <property type="entry name" value="GDSL-LIKE LIPASE/ACYLHYDROLASE, PUTATIVE (AFU_ORTHOLOGUE AFUA_2G00820)-RELATED"/>
    <property type="match status" value="1"/>
</dbReference>
<dbReference type="EMBL" id="JBHLZF010000002">
    <property type="protein sequence ID" value="MFB9898109.1"/>
    <property type="molecule type" value="Genomic_DNA"/>
</dbReference>
<keyword evidence="1" id="KW-0732">Signal</keyword>
<dbReference type="Gene3D" id="3.40.50.1110">
    <property type="entry name" value="SGNH hydrolase"/>
    <property type="match status" value="1"/>
</dbReference>